<accession>A0A1F5YLY2</accession>
<evidence type="ECO:0000313" key="3">
    <source>
        <dbReference type="Proteomes" id="UP000179129"/>
    </source>
</evidence>
<organism evidence="2 3">
    <name type="scientific">Candidatus Glassbacteria bacterium RIFCSPLOWO2_12_FULL_58_11</name>
    <dbReference type="NCBI Taxonomy" id="1817867"/>
    <lineage>
        <taxon>Bacteria</taxon>
        <taxon>Candidatus Glassiibacteriota</taxon>
    </lineage>
</organism>
<feature type="compositionally biased region" description="Basic and acidic residues" evidence="1">
    <location>
        <begin position="54"/>
        <end position="64"/>
    </location>
</feature>
<dbReference type="AlphaFoldDB" id="A0A1F5YLY2"/>
<dbReference type="Proteomes" id="UP000179129">
    <property type="component" value="Unassembled WGS sequence"/>
</dbReference>
<proteinExistence type="predicted"/>
<evidence type="ECO:0000256" key="1">
    <source>
        <dbReference type="SAM" id="MobiDB-lite"/>
    </source>
</evidence>
<name>A0A1F5YLY2_9BACT</name>
<protein>
    <submittedName>
        <fullName evidence="2">Uncharacterized protein</fullName>
    </submittedName>
</protein>
<sequence>MKRIETFRLKSEKKLMSKSSPEVEAQTSGLIFSRNLELKVATPPAYGAPVKPPAEPEQKMDASDRGTYFQVEARKVVDLLEEEFARLEDSRPNTVIVEGLLSSWEALWGGDDQSPVSEFTGIFGAVCVALKAAGELERGLRQSERETIWEAIQAMFALALAGGRADLSSRSRAALDSCRSLIADLSGSPDAAFIPLQGQPDTGLQPQRVAEPDPAEIEIPAVDEFPDEQPDISTAVDEWFSQVSHLVVKGGKENIEPSAPDGEDLLAGAEEFLSPMPEEGIGVPEPGVQIQPVENAAREPEEPALETAGLQERQIAWEAAGEKAESPEAGEDFQVVEGAPEEGLEIVEAYFAENCQVTAEVIKKNLPRLAGASAARAARLLAAHVDRMITLACDFGLGEMNQLFLRIDEHLKDLSAAGRGDRVSRSEAVELLRSDVNALEREISQFATPG</sequence>
<dbReference type="STRING" id="1817867.A3F83_14555"/>
<feature type="region of interest" description="Disordered" evidence="1">
    <location>
        <begin position="44"/>
        <end position="64"/>
    </location>
</feature>
<gene>
    <name evidence="2" type="ORF">A3F83_14555</name>
</gene>
<dbReference type="EMBL" id="MFIX01000220">
    <property type="protein sequence ID" value="OGG01191.1"/>
    <property type="molecule type" value="Genomic_DNA"/>
</dbReference>
<reference evidence="2 3" key="1">
    <citation type="journal article" date="2016" name="Nat. Commun.">
        <title>Thousands of microbial genomes shed light on interconnected biogeochemical processes in an aquifer system.</title>
        <authorList>
            <person name="Anantharaman K."/>
            <person name="Brown C.T."/>
            <person name="Hug L.A."/>
            <person name="Sharon I."/>
            <person name="Castelle C.J."/>
            <person name="Probst A.J."/>
            <person name="Thomas B.C."/>
            <person name="Singh A."/>
            <person name="Wilkins M.J."/>
            <person name="Karaoz U."/>
            <person name="Brodie E.L."/>
            <person name="Williams K.H."/>
            <person name="Hubbard S.S."/>
            <person name="Banfield J.F."/>
        </authorList>
    </citation>
    <scope>NUCLEOTIDE SEQUENCE [LARGE SCALE GENOMIC DNA]</scope>
</reference>
<evidence type="ECO:0000313" key="2">
    <source>
        <dbReference type="EMBL" id="OGG01191.1"/>
    </source>
</evidence>
<comment type="caution">
    <text evidence="2">The sequence shown here is derived from an EMBL/GenBank/DDBJ whole genome shotgun (WGS) entry which is preliminary data.</text>
</comment>